<dbReference type="Proteomes" id="UP000592294">
    <property type="component" value="Unassembled WGS sequence"/>
</dbReference>
<keyword evidence="3 6" id="KW-0812">Transmembrane</keyword>
<feature type="transmembrane region" description="Helical" evidence="6">
    <location>
        <begin position="266"/>
        <end position="288"/>
    </location>
</feature>
<name>A0A850R6S4_9GAMM</name>
<feature type="transmembrane region" description="Helical" evidence="6">
    <location>
        <begin position="168"/>
        <end position="191"/>
    </location>
</feature>
<evidence type="ECO:0000256" key="1">
    <source>
        <dbReference type="ARBA" id="ARBA00004651"/>
    </source>
</evidence>
<keyword evidence="8" id="KW-1185">Reference proteome</keyword>
<gene>
    <name evidence="7" type="ORF">HW932_02270</name>
</gene>
<evidence type="ECO:0000313" key="7">
    <source>
        <dbReference type="EMBL" id="NVZ08086.1"/>
    </source>
</evidence>
<evidence type="ECO:0000256" key="5">
    <source>
        <dbReference type="ARBA" id="ARBA00023136"/>
    </source>
</evidence>
<evidence type="ECO:0000256" key="3">
    <source>
        <dbReference type="ARBA" id="ARBA00022692"/>
    </source>
</evidence>
<dbReference type="Pfam" id="PF01943">
    <property type="entry name" value="Polysacc_synt"/>
    <property type="match status" value="1"/>
</dbReference>
<evidence type="ECO:0000313" key="8">
    <source>
        <dbReference type="Proteomes" id="UP000592294"/>
    </source>
</evidence>
<sequence length="427" mass="47907">MKLIKEVIHRSAWLLIGNIAARSAAFLSNIIAARLLSQELFGQFALLRNSISSIEGIISGALGPSIIKRVSEICHKDKNKIGRIFAIIIITDLLLIFFVAAIFFANSDFIIKHLFIDQKEILLGLQIGTLLLISTNISSLMQSIMIGLEEFKKLTFAGLASSCVAIPLIFFFTYFFSIYGAIFGLTLYFFLDFLFKYLIINKITNFCLYYFFEGLFLFWREGKKILIFSVPIFFSMVISNVTPLFGRYLVVNSSGGFSDIAVFDAAFQWLTMIMIATGATTSVALPMLSKAFGNKSLVIMKSIFKINLTINFAISVFIASAFSFFAKEIMAIYGENYAHGYKLLVILCFASVAFTLSSVLNKYVIAINNSWIVFISSLVGAISFIAVLVCTIQYREYSLAFGYLAFYLSSALTYFLKITYFKDNTMH</sequence>
<feature type="transmembrane region" description="Helical" evidence="6">
    <location>
        <begin position="308"/>
        <end position="326"/>
    </location>
</feature>
<feature type="transmembrane region" description="Helical" evidence="6">
    <location>
        <begin position="225"/>
        <end position="246"/>
    </location>
</feature>
<proteinExistence type="predicted"/>
<accession>A0A850R6S4</accession>
<evidence type="ECO:0000256" key="6">
    <source>
        <dbReference type="SAM" id="Phobius"/>
    </source>
</evidence>
<feature type="transmembrane region" description="Helical" evidence="6">
    <location>
        <begin position="84"/>
        <end position="105"/>
    </location>
</feature>
<feature type="transmembrane region" description="Helical" evidence="6">
    <location>
        <begin position="400"/>
        <end position="421"/>
    </location>
</feature>
<evidence type="ECO:0000256" key="2">
    <source>
        <dbReference type="ARBA" id="ARBA00022475"/>
    </source>
</evidence>
<feature type="transmembrane region" description="Helical" evidence="6">
    <location>
        <begin position="338"/>
        <end position="359"/>
    </location>
</feature>
<evidence type="ECO:0000256" key="4">
    <source>
        <dbReference type="ARBA" id="ARBA00022989"/>
    </source>
</evidence>
<organism evidence="7 8">
    <name type="scientific">Allochromatium humboldtianum</name>
    <dbReference type="NCBI Taxonomy" id="504901"/>
    <lineage>
        <taxon>Bacteria</taxon>
        <taxon>Pseudomonadati</taxon>
        <taxon>Pseudomonadota</taxon>
        <taxon>Gammaproteobacteria</taxon>
        <taxon>Chromatiales</taxon>
        <taxon>Chromatiaceae</taxon>
        <taxon>Allochromatium</taxon>
    </lineage>
</organism>
<dbReference type="PANTHER" id="PTHR30250">
    <property type="entry name" value="PST FAMILY PREDICTED COLANIC ACID TRANSPORTER"/>
    <property type="match status" value="1"/>
</dbReference>
<protein>
    <submittedName>
        <fullName evidence="7">Oligosaccharide flippase family protein</fullName>
    </submittedName>
</protein>
<dbReference type="AlphaFoldDB" id="A0A850R6S4"/>
<reference evidence="7 8" key="1">
    <citation type="submission" date="2020-06" db="EMBL/GenBank/DDBJ databases">
        <title>Whole-genome sequence of Allochromatium humboldtianum DSM 21881, type strain.</title>
        <authorList>
            <person name="Kyndt J.A."/>
            <person name="Meyer T.E."/>
        </authorList>
    </citation>
    <scope>NUCLEOTIDE SEQUENCE [LARGE SCALE GENOMIC DNA]</scope>
    <source>
        <strain evidence="7 8">DSM 21881</strain>
    </source>
</reference>
<feature type="transmembrane region" description="Helical" evidence="6">
    <location>
        <begin position="371"/>
        <end position="394"/>
    </location>
</feature>
<comment type="subcellular location">
    <subcellularLocation>
        <location evidence="1">Cell membrane</location>
        <topology evidence="1">Multi-pass membrane protein</topology>
    </subcellularLocation>
</comment>
<keyword evidence="5 6" id="KW-0472">Membrane</keyword>
<comment type="caution">
    <text evidence="7">The sequence shown here is derived from an EMBL/GenBank/DDBJ whole genome shotgun (WGS) entry which is preliminary data.</text>
</comment>
<dbReference type="InterPro" id="IPR050833">
    <property type="entry name" value="Poly_Biosynth_Transport"/>
</dbReference>
<feature type="transmembrane region" description="Helical" evidence="6">
    <location>
        <begin position="125"/>
        <end position="148"/>
    </location>
</feature>
<dbReference type="EMBL" id="JABZEO010000001">
    <property type="protein sequence ID" value="NVZ08086.1"/>
    <property type="molecule type" value="Genomic_DNA"/>
</dbReference>
<feature type="transmembrane region" description="Helical" evidence="6">
    <location>
        <begin position="197"/>
        <end position="218"/>
    </location>
</feature>
<keyword evidence="4 6" id="KW-1133">Transmembrane helix</keyword>
<dbReference type="PANTHER" id="PTHR30250:SF11">
    <property type="entry name" value="O-ANTIGEN TRANSPORTER-RELATED"/>
    <property type="match status" value="1"/>
</dbReference>
<dbReference type="GO" id="GO:0005886">
    <property type="term" value="C:plasma membrane"/>
    <property type="evidence" value="ECO:0007669"/>
    <property type="project" value="UniProtKB-SubCell"/>
</dbReference>
<dbReference type="InterPro" id="IPR002797">
    <property type="entry name" value="Polysacc_synth"/>
</dbReference>
<dbReference type="RefSeq" id="WP_176974870.1">
    <property type="nucleotide sequence ID" value="NZ_JABZEO010000001.1"/>
</dbReference>
<keyword evidence="2" id="KW-1003">Cell membrane</keyword>